<proteinExistence type="predicted"/>
<dbReference type="Gene3D" id="2.40.33.20">
    <property type="entry name" value="PK beta-barrel domain-like"/>
    <property type="match status" value="1"/>
</dbReference>
<dbReference type="InterPro" id="IPR005302">
    <property type="entry name" value="MoCF_Sase_C"/>
</dbReference>
<organism evidence="2">
    <name type="scientific">marine metagenome</name>
    <dbReference type="NCBI Taxonomy" id="408172"/>
    <lineage>
        <taxon>unclassified sequences</taxon>
        <taxon>metagenomes</taxon>
        <taxon>ecological metagenomes</taxon>
    </lineage>
</organism>
<dbReference type="EMBL" id="UINC01226530">
    <property type="protein sequence ID" value="SVE57054.1"/>
    <property type="molecule type" value="Genomic_DNA"/>
</dbReference>
<feature type="non-terminal residue" evidence="2">
    <location>
        <position position="1"/>
    </location>
</feature>
<dbReference type="InterPro" id="IPR052353">
    <property type="entry name" value="Benzoxazolinone_Detox_Enz"/>
</dbReference>
<protein>
    <recommendedName>
        <fullName evidence="1">MOSC domain-containing protein</fullName>
    </recommendedName>
</protein>
<dbReference type="InterPro" id="IPR011037">
    <property type="entry name" value="Pyrv_Knase-like_insert_dom_sf"/>
</dbReference>
<gene>
    <name evidence="2" type="ORF">METZ01_LOCUS509908</name>
</gene>
<dbReference type="SUPFAM" id="SSF50800">
    <property type="entry name" value="PK beta-barrel domain-like"/>
    <property type="match status" value="1"/>
</dbReference>
<dbReference type="GO" id="GO:0030151">
    <property type="term" value="F:molybdenum ion binding"/>
    <property type="evidence" value="ECO:0007669"/>
    <property type="project" value="InterPro"/>
</dbReference>
<evidence type="ECO:0000313" key="2">
    <source>
        <dbReference type="EMBL" id="SVE57054.1"/>
    </source>
</evidence>
<accession>A0A383EKA6</accession>
<dbReference type="PROSITE" id="PS51340">
    <property type="entry name" value="MOSC"/>
    <property type="match status" value="1"/>
</dbReference>
<dbReference type="Pfam" id="PF03473">
    <property type="entry name" value="MOSC"/>
    <property type="match status" value="1"/>
</dbReference>
<evidence type="ECO:0000259" key="1">
    <source>
        <dbReference type="PROSITE" id="PS51340"/>
    </source>
</evidence>
<dbReference type="PANTHER" id="PTHR30212">
    <property type="entry name" value="PROTEIN YIIM"/>
    <property type="match status" value="1"/>
</dbReference>
<reference evidence="2" key="1">
    <citation type="submission" date="2018-05" db="EMBL/GenBank/DDBJ databases">
        <authorList>
            <person name="Lanie J.A."/>
            <person name="Ng W.-L."/>
            <person name="Kazmierczak K.M."/>
            <person name="Andrzejewski T.M."/>
            <person name="Davidsen T.M."/>
            <person name="Wayne K.J."/>
            <person name="Tettelin H."/>
            <person name="Glass J.I."/>
            <person name="Rusch D."/>
            <person name="Podicherti R."/>
            <person name="Tsui H.-C.T."/>
            <person name="Winkler M.E."/>
        </authorList>
    </citation>
    <scope>NUCLEOTIDE SEQUENCE</scope>
</reference>
<name>A0A383EKA6_9ZZZZ</name>
<dbReference type="PANTHER" id="PTHR30212:SF2">
    <property type="entry name" value="PROTEIN YIIM"/>
    <property type="match status" value="1"/>
</dbReference>
<sequence>VNGKVLHINRKPKTPGEFGLPKQEVERAQITAEGIDGDYNDFRATKKDNHPDMALLLMPIETIRELNEEGWPAKVGDLGENIVTEGILLNAFEPEMKFDIGGAQIQISYECDPCYKLHSLPYIGEERGPEFIKTMMGRRGWYARVLEPGDIAVGDTFSLAEAA</sequence>
<dbReference type="AlphaFoldDB" id="A0A383EKA6"/>
<dbReference type="GO" id="GO:0003824">
    <property type="term" value="F:catalytic activity"/>
    <property type="evidence" value="ECO:0007669"/>
    <property type="project" value="InterPro"/>
</dbReference>
<dbReference type="GO" id="GO:0030170">
    <property type="term" value="F:pyridoxal phosphate binding"/>
    <property type="evidence" value="ECO:0007669"/>
    <property type="project" value="InterPro"/>
</dbReference>
<feature type="domain" description="MOSC" evidence="1">
    <location>
        <begin position="22"/>
        <end position="160"/>
    </location>
</feature>